<comment type="caution">
    <text evidence="1">The sequence shown here is derived from an EMBL/GenBank/DDBJ whole genome shotgun (WGS) entry which is preliminary data.</text>
</comment>
<evidence type="ECO:0000313" key="1">
    <source>
        <dbReference type="EMBL" id="NNU39592.1"/>
    </source>
</evidence>
<dbReference type="AlphaFoldDB" id="A0A7Y3S9U9"/>
<evidence type="ECO:0000313" key="2">
    <source>
        <dbReference type="Proteomes" id="UP000519972"/>
    </source>
</evidence>
<dbReference type="Gene3D" id="3.40.50.150">
    <property type="entry name" value="Vaccinia Virus protein VP39"/>
    <property type="match status" value="1"/>
</dbReference>
<dbReference type="Proteomes" id="UP000519972">
    <property type="component" value="Unassembled WGS sequence"/>
</dbReference>
<proteinExistence type="predicted"/>
<dbReference type="EMBL" id="JABFCN010000045">
    <property type="protein sequence ID" value="NNU39592.1"/>
    <property type="molecule type" value="Genomic_DNA"/>
</dbReference>
<gene>
    <name evidence="1" type="ORF">G9X64_24580</name>
</gene>
<sequence>MISEDRATAPDEYKFADEVLAAFHSGGGLAPRMQAYKLVSLNRLLQSLKPASILELGSGSSTIVCARYASRNNAKFVTIEESKESLDNTLSMLNSFGVADAVTPYVRNKHIDVV</sequence>
<name>A0A7Y3S9U9_9HYPH</name>
<dbReference type="InterPro" id="IPR029063">
    <property type="entry name" value="SAM-dependent_MTases_sf"/>
</dbReference>
<organism evidence="1 2">
    <name type="scientific">Rhizobium sophorae</name>
    <dbReference type="NCBI Taxonomy" id="1535242"/>
    <lineage>
        <taxon>Bacteria</taxon>
        <taxon>Pseudomonadati</taxon>
        <taxon>Pseudomonadota</taxon>
        <taxon>Alphaproteobacteria</taxon>
        <taxon>Hyphomicrobiales</taxon>
        <taxon>Rhizobiaceae</taxon>
        <taxon>Rhizobium/Agrobacterium group</taxon>
        <taxon>Rhizobium</taxon>
    </lineage>
</organism>
<dbReference type="RefSeq" id="WP_171377508.1">
    <property type="nucleotide sequence ID" value="NZ_JABFCN010000045.1"/>
</dbReference>
<keyword evidence="2" id="KW-1185">Reference proteome</keyword>
<accession>A0A7Y3S9U9</accession>
<protein>
    <submittedName>
        <fullName evidence="1">Uncharacterized protein</fullName>
    </submittedName>
</protein>
<reference evidence="1 2" key="1">
    <citation type="submission" date="2020-02" db="EMBL/GenBank/DDBJ databases">
        <authorList>
            <person name="Sun Q."/>
        </authorList>
    </citation>
    <scope>NUCLEOTIDE SEQUENCE [LARGE SCALE GENOMIC DNA]</scope>
    <source>
        <strain evidence="1 2">CCBAU 03386</strain>
    </source>
</reference>
<dbReference type="SUPFAM" id="SSF53335">
    <property type="entry name" value="S-adenosyl-L-methionine-dependent methyltransferases"/>
    <property type="match status" value="1"/>
</dbReference>